<dbReference type="EMBL" id="LM995447">
    <property type="protein sequence ID" value="CDZ23242.1"/>
    <property type="molecule type" value="Genomic_DNA"/>
</dbReference>
<dbReference type="KEGG" id="ccel:CCDG5_0901"/>
<accession>A0A078KVC2</accession>
<protein>
    <submittedName>
        <fullName evidence="4">Uncharacterized protein</fullName>
    </submittedName>
</protein>
<sequence>MRQCPDRYTIRAGQNLPDKEFRYLRTVIVTAAVYRGFGSKLSLLPLTFRHRAGVSPYTSSFDLAETCVFAKQSPGPILCGSGFPEHPFSLGYGVNLPSSLTNPYPVGLRVLLLSTCVGLRYGRLVNTQGFSRLIPSTLRYSNFAPFRPALPSAGLWTS</sequence>
<name>A0A078KVC2_9FIRM</name>
<dbReference type="AntiFam" id="ANF00025">
    <property type="entry name" value="Antisense to 23S rRNA"/>
</dbReference>
<gene>
    <name evidence="1" type="ORF">CCDG5_0096</name>
    <name evidence="2" type="ORF">CCDG5_0524</name>
    <name evidence="3" type="ORF">CCDG5_0901</name>
    <name evidence="4" type="ORF">CCDG5_2062</name>
</gene>
<dbReference type="HOGENOM" id="CLU_1666345_0_0_9"/>
<dbReference type="Proteomes" id="UP000032431">
    <property type="component" value="Chromosome I"/>
</dbReference>
<evidence type="ECO:0000313" key="5">
    <source>
        <dbReference type="Proteomes" id="UP000032431"/>
    </source>
</evidence>
<dbReference type="KEGG" id="ccel:CCDG5_0524"/>
<dbReference type="AlphaFoldDB" id="A0A078KVC2"/>
<evidence type="ECO:0000313" key="3">
    <source>
        <dbReference type="EMBL" id="CDZ24021.1"/>
    </source>
</evidence>
<organism evidence="4 5">
    <name type="scientific">[Clostridium] cellulosi</name>
    <dbReference type="NCBI Taxonomy" id="29343"/>
    <lineage>
        <taxon>Bacteria</taxon>
        <taxon>Bacillati</taxon>
        <taxon>Bacillota</taxon>
        <taxon>Clostridia</taxon>
        <taxon>Eubacteriales</taxon>
        <taxon>Oscillospiraceae</taxon>
        <taxon>Oscillospiraceae incertae sedis</taxon>
    </lineage>
</organism>
<evidence type="ECO:0000313" key="2">
    <source>
        <dbReference type="EMBL" id="CDZ23658.1"/>
    </source>
</evidence>
<dbReference type="EMBL" id="LM995447">
    <property type="protein sequence ID" value="CDZ23658.1"/>
    <property type="molecule type" value="Genomic_DNA"/>
</dbReference>
<dbReference type="EMBL" id="LM995447">
    <property type="protein sequence ID" value="CDZ25145.1"/>
    <property type="molecule type" value="Genomic_DNA"/>
</dbReference>
<reference evidence="5" key="2">
    <citation type="submission" date="2014-07" db="EMBL/GenBank/DDBJ databases">
        <authorList>
            <person name="Wibberg D."/>
        </authorList>
    </citation>
    <scope>NUCLEOTIDE SEQUENCE [LARGE SCALE GENOMIC DNA]</scope>
    <source>
        <strain evidence="5">DG5</strain>
    </source>
</reference>
<reference evidence="4" key="1">
    <citation type="submission" date="2014-07" db="EMBL/GenBank/DDBJ databases">
        <authorList>
            <person name="Wibberg Daniel"/>
        </authorList>
    </citation>
    <scope>NUCLEOTIDE SEQUENCE</scope>
</reference>
<keyword evidence="5" id="KW-1185">Reference proteome</keyword>
<evidence type="ECO:0000313" key="1">
    <source>
        <dbReference type="EMBL" id="CDZ23242.1"/>
    </source>
</evidence>
<evidence type="ECO:0000313" key="4">
    <source>
        <dbReference type="EMBL" id="CDZ25145.1"/>
    </source>
</evidence>
<proteinExistence type="predicted"/>
<dbReference type="KEGG" id="ccel:CCDG5_0096"/>
<dbReference type="EMBL" id="LM995447">
    <property type="protein sequence ID" value="CDZ24021.1"/>
    <property type="molecule type" value="Genomic_DNA"/>
</dbReference>
<dbReference type="KEGG" id="ccel:CCDG5_2062"/>